<sequence length="64" mass="6571">MEAPSTIEVPCPACGEPIILSIGFEVVMPEPDADTAPVRVTTPDLADRAQAHGEVCPVLSGGGR</sequence>
<evidence type="ECO:0000313" key="2">
    <source>
        <dbReference type="Proteomes" id="UP000226045"/>
    </source>
</evidence>
<name>A0A1X9SH20_9CAUD</name>
<dbReference type="GeneID" id="60322913"/>
<reference evidence="1 2" key="1">
    <citation type="submission" date="2017-04" db="EMBL/GenBank/DDBJ databases">
        <title>The genome sequence of mycobacteriophage Shandong1.</title>
        <authorList>
            <person name="Fan X."/>
            <person name="Zhao Z."/>
            <person name="Zhao K."/>
            <person name="Song S."/>
            <person name="Li J."/>
            <person name="Xie J."/>
        </authorList>
    </citation>
    <scope>NUCLEOTIDE SEQUENCE [LARGE SCALE GENOMIC DNA]</scope>
</reference>
<dbReference type="RefSeq" id="YP_009951475.1">
    <property type="nucleotide sequence ID" value="NC_051602.1"/>
</dbReference>
<dbReference type="EMBL" id="KY945355">
    <property type="protein sequence ID" value="ARQ95442.1"/>
    <property type="molecule type" value="Genomic_DNA"/>
</dbReference>
<keyword evidence="2" id="KW-1185">Reference proteome</keyword>
<proteinExistence type="predicted"/>
<protein>
    <submittedName>
        <fullName evidence="1">Uncharacterized protein</fullName>
    </submittedName>
</protein>
<accession>A0A1X9SH20</accession>
<dbReference type="KEGG" id="vg:60322913"/>
<dbReference type="Proteomes" id="UP000226045">
    <property type="component" value="Segment"/>
</dbReference>
<organism evidence="1 2">
    <name type="scientific">Mycobacterium phage Shandong1</name>
    <dbReference type="NCBI Taxonomy" id="1983447"/>
    <lineage>
        <taxon>Viruses</taxon>
        <taxon>Duplodnaviria</taxon>
        <taxon>Heunggongvirae</taxon>
        <taxon>Uroviricota</taxon>
        <taxon>Caudoviricetes</taxon>
        <taxon>Weiservirinae</taxon>
        <taxon>Unicornvirus</taxon>
        <taxon>Unicornvirus shandong1</taxon>
    </lineage>
</organism>
<evidence type="ECO:0000313" key="1">
    <source>
        <dbReference type="EMBL" id="ARQ95442.1"/>
    </source>
</evidence>